<keyword evidence="9" id="KW-0170">Cobalt</keyword>
<dbReference type="EMBL" id="FRBL01000006">
    <property type="protein sequence ID" value="SHM13843.1"/>
    <property type="molecule type" value="Genomic_DNA"/>
</dbReference>
<comment type="cofactor">
    <cofactor evidence="1">
        <name>NAD(+)</name>
        <dbReference type="ChEBI" id="CHEBI:57540"/>
    </cofactor>
</comment>
<comment type="cofactor">
    <cofactor evidence="2">
        <name>Co(2+)</name>
        <dbReference type="ChEBI" id="CHEBI:48828"/>
    </cofactor>
</comment>
<keyword evidence="7" id="KW-0520">NAD</keyword>
<evidence type="ECO:0000256" key="1">
    <source>
        <dbReference type="ARBA" id="ARBA00001911"/>
    </source>
</evidence>
<dbReference type="Gene3D" id="3.40.50.1970">
    <property type="match status" value="1"/>
</dbReference>
<dbReference type="EC" id="4.2.3.4" evidence="10"/>
<sequence>MKIQTHQFKQQTSRYFLGERLLQLGNHVDKNRSVLVIDENVERHHGDQLHDWKKIVVSAGEDVKNMSTVEKIIDGLISFEADRKTTLVGIGGGMMTDVAGFAASIYMRGIPFGFVPTTLLAQVDASIGGKNGVSHGKQKNLLGTITQPEFILFDYTLPLSMPDEEWHNGFAEIIKYACIMDAELFDYLEQNKEKALARDVEVLQYLVEKSVEAKTKVVLEDEFETGPRRWLNFGHTLGHAVEKLEHIAHGNAVAIGMVAAARFSEQLMGFPKEQTARLIKLITDYQLPVAFTSDKDAVYDIFKLDKKREKNDIHFVLLETIGKATTRAVPIKELKSMMEQL</sequence>
<evidence type="ECO:0000256" key="7">
    <source>
        <dbReference type="ARBA" id="ARBA00023027"/>
    </source>
</evidence>
<feature type="domain" description="3-dehydroquinate synthase C-terminal" evidence="12">
    <location>
        <begin position="169"/>
        <end position="307"/>
    </location>
</feature>
<dbReference type="GO" id="GO:0005737">
    <property type="term" value="C:cytoplasm"/>
    <property type="evidence" value="ECO:0007669"/>
    <property type="project" value="InterPro"/>
</dbReference>
<feature type="domain" description="3-dehydroquinate synthase N-terminal" evidence="11">
    <location>
        <begin position="55"/>
        <end position="167"/>
    </location>
</feature>
<dbReference type="Pfam" id="PF24621">
    <property type="entry name" value="DHQS_C"/>
    <property type="match status" value="1"/>
</dbReference>
<dbReference type="NCBIfam" id="TIGR01357">
    <property type="entry name" value="aroB"/>
    <property type="match status" value="1"/>
</dbReference>
<dbReference type="InterPro" id="IPR056179">
    <property type="entry name" value="DHQS_C"/>
</dbReference>
<dbReference type="AlphaFoldDB" id="A0A1M7GC36"/>
<protein>
    <recommendedName>
        <fullName evidence="10">3-dehydroquinate synthase</fullName>
        <ecNumber evidence="10">4.2.3.4</ecNumber>
    </recommendedName>
</protein>
<keyword evidence="4" id="KW-0479">Metal-binding</keyword>
<dbReference type="PANTHER" id="PTHR43622">
    <property type="entry name" value="3-DEHYDROQUINATE SYNTHASE"/>
    <property type="match status" value="1"/>
</dbReference>
<reference evidence="13 14" key="1">
    <citation type="submission" date="2016-11" db="EMBL/GenBank/DDBJ databases">
        <authorList>
            <person name="Jaros S."/>
            <person name="Januszkiewicz K."/>
            <person name="Wedrychowicz H."/>
        </authorList>
    </citation>
    <scope>NUCLEOTIDE SEQUENCE [LARGE SCALE GENOMIC DNA]</scope>
    <source>
        <strain evidence="13 14">DSM 27406</strain>
    </source>
</reference>
<evidence type="ECO:0000313" key="13">
    <source>
        <dbReference type="EMBL" id="SHM13843.1"/>
    </source>
</evidence>
<dbReference type="GO" id="GO:0046872">
    <property type="term" value="F:metal ion binding"/>
    <property type="evidence" value="ECO:0007669"/>
    <property type="project" value="UniProtKB-KW"/>
</dbReference>
<dbReference type="PIRSF" id="PIRSF001455">
    <property type="entry name" value="DHQ_synth"/>
    <property type="match status" value="1"/>
</dbReference>
<evidence type="ECO:0000256" key="10">
    <source>
        <dbReference type="NCBIfam" id="TIGR01357"/>
    </source>
</evidence>
<dbReference type="InterPro" id="IPR030963">
    <property type="entry name" value="DHQ_synth_fam"/>
</dbReference>
<dbReference type="InterPro" id="IPR016037">
    <property type="entry name" value="DHQ_synth_AroB"/>
</dbReference>
<dbReference type="OrthoDB" id="9806583at2"/>
<dbReference type="GO" id="GO:0009423">
    <property type="term" value="P:chorismate biosynthetic process"/>
    <property type="evidence" value="ECO:0007669"/>
    <property type="project" value="UniProtKB-UniRule"/>
</dbReference>
<evidence type="ECO:0000256" key="9">
    <source>
        <dbReference type="ARBA" id="ARBA00023285"/>
    </source>
</evidence>
<dbReference type="RefSeq" id="WP_073083743.1">
    <property type="nucleotide sequence ID" value="NZ_FRBL01000006.1"/>
</dbReference>
<dbReference type="InterPro" id="IPR030960">
    <property type="entry name" value="DHQS/DOIS_N"/>
</dbReference>
<keyword evidence="14" id="KW-1185">Reference proteome</keyword>
<organism evidence="13 14">
    <name type="scientific">Chitinophaga jiangningensis</name>
    <dbReference type="NCBI Taxonomy" id="1419482"/>
    <lineage>
        <taxon>Bacteria</taxon>
        <taxon>Pseudomonadati</taxon>
        <taxon>Bacteroidota</taxon>
        <taxon>Chitinophagia</taxon>
        <taxon>Chitinophagales</taxon>
        <taxon>Chitinophagaceae</taxon>
        <taxon>Chitinophaga</taxon>
    </lineage>
</organism>
<keyword evidence="6" id="KW-0862">Zinc</keyword>
<dbReference type="STRING" id="1419482.SAMN05444266_106496"/>
<gene>
    <name evidence="13" type="ORF">SAMN05444266_106496</name>
</gene>
<keyword evidence="8" id="KW-0456">Lyase</keyword>
<dbReference type="GO" id="GO:0009073">
    <property type="term" value="P:aromatic amino acid family biosynthetic process"/>
    <property type="evidence" value="ECO:0007669"/>
    <property type="project" value="InterPro"/>
</dbReference>
<evidence type="ECO:0000259" key="11">
    <source>
        <dbReference type="Pfam" id="PF01761"/>
    </source>
</evidence>
<dbReference type="GO" id="GO:0003856">
    <property type="term" value="F:3-dehydroquinate synthase activity"/>
    <property type="evidence" value="ECO:0007669"/>
    <property type="project" value="UniProtKB-UniRule"/>
</dbReference>
<keyword evidence="5" id="KW-0547">Nucleotide-binding</keyword>
<dbReference type="InterPro" id="IPR050071">
    <property type="entry name" value="Dehydroquinate_synthase"/>
</dbReference>
<accession>A0A1M7GC36</accession>
<evidence type="ECO:0000256" key="8">
    <source>
        <dbReference type="ARBA" id="ARBA00023239"/>
    </source>
</evidence>
<evidence type="ECO:0000256" key="3">
    <source>
        <dbReference type="ARBA" id="ARBA00003485"/>
    </source>
</evidence>
<comment type="function">
    <text evidence="3">Catalyzes the conversion of 3-deoxy-D-arabino-heptulosonate 7-phosphate (DAHP) to dehydroquinate (DHQ).</text>
</comment>
<evidence type="ECO:0000256" key="6">
    <source>
        <dbReference type="ARBA" id="ARBA00022833"/>
    </source>
</evidence>
<dbReference type="Pfam" id="PF01761">
    <property type="entry name" value="DHQ_synthase"/>
    <property type="match status" value="1"/>
</dbReference>
<dbReference type="Gene3D" id="1.20.1090.10">
    <property type="entry name" value="Dehydroquinate synthase-like - alpha domain"/>
    <property type="match status" value="1"/>
</dbReference>
<dbReference type="GO" id="GO:0000166">
    <property type="term" value="F:nucleotide binding"/>
    <property type="evidence" value="ECO:0007669"/>
    <property type="project" value="UniProtKB-KW"/>
</dbReference>
<evidence type="ECO:0000256" key="2">
    <source>
        <dbReference type="ARBA" id="ARBA00001941"/>
    </source>
</evidence>
<evidence type="ECO:0000313" key="14">
    <source>
        <dbReference type="Proteomes" id="UP000184420"/>
    </source>
</evidence>
<dbReference type="CDD" id="cd08195">
    <property type="entry name" value="DHQS"/>
    <property type="match status" value="1"/>
</dbReference>
<proteinExistence type="predicted"/>
<name>A0A1M7GC36_9BACT</name>
<evidence type="ECO:0000256" key="5">
    <source>
        <dbReference type="ARBA" id="ARBA00022741"/>
    </source>
</evidence>
<dbReference type="PANTHER" id="PTHR43622:SF1">
    <property type="entry name" value="3-DEHYDROQUINATE SYNTHASE"/>
    <property type="match status" value="1"/>
</dbReference>
<evidence type="ECO:0000259" key="12">
    <source>
        <dbReference type="Pfam" id="PF24621"/>
    </source>
</evidence>
<dbReference type="Proteomes" id="UP000184420">
    <property type="component" value="Unassembled WGS sequence"/>
</dbReference>
<evidence type="ECO:0000256" key="4">
    <source>
        <dbReference type="ARBA" id="ARBA00022723"/>
    </source>
</evidence>
<dbReference type="SUPFAM" id="SSF56796">
    <property type="entry name" value="Dehydroquinate synthase-like"/>
    <property type="match status" value="1"/>
</dbReference>